<dbReference type="Pfam" id="PF05958">
    <property type="entry name" value="tRNA_U5-meth_tr"/>
    <property type="match status" value="1"/>
</dbReference>
<dbReference type="InterPro" id="IPR030390">
    <property type="entry name" value="MeTrfase_TrmA_AS"/>
</dbReference>
<dbReference type="AlphaFoldDB" id="A0A7K1ULJ8"/>
<dbReference type="InterPro" id="IPR010280">
    <property type="entry name" value="U5_MeTrfase_fam"/>
</dbReference>
<dbReference type="Gene3D" id="2.40.50.1070">
    <property type="match status" value="1"/>
</dbReference>
<dbReference type="PANTHER" id="PTHR11061">
    <property type="entry name" value="RNA M5U METHYLTRANSFERASE"/>
    <property type="match status" value="1"/>
</dbReference>
<reference evidence="7 8" key="1">
    <citation type="submission" date="2019-12" db="EMBL/GenBank/DDBJ databases">
        <title>Nesterenkonia muleiensis sp. nov., a novel actinobacterium isolated from sap of Populus euphratica.</title>
        <authorList>
            <person name="Wang R."/>
        </authorList>
    </citation>
    <scope>NUCLEOTIDE SEQUENCE [LARGE SCALE GENOMIC DNA]</scope>
    <source>
        <strain evidence="7 8">F10</strain>
    </source>
</reference>
<feature type="binding site" evidence="4">
    <location>
        <position position="353"/>
    </location>
    <ligand>
        <name>S-adenosyl-L-methionine</name>
        <dbReference type="ChEBI" id="CHEBI:59789"/>
    </ligand>
</feature>
<feature type="active site" description="Nucleophile" evidence="4">
    <location>
        <position position="446"/>
    </location>
</feature>
<dbReference type="PROSITE" id="PS51687">
    <property type="entry name" value="SAM_MT_RNA_M5U"/>
    <property type="match status" value="1"/>
</dbReference>
<dbReference type="InterPro" id="IPR012340">
    <property type="entry name" value="NA-bd_OB-fold"/>
</dbReference>
<evidence type="ECO:0000256" key="1">
    <source>
        <dbReference type="ARBA" id="ARBA00022603"/>
    </source>
</evidence>
<evidence type="ECO:0000259" key="6">
    <source>
        <dbReference type="PROSITE" id="PS50926"/>
    </source>
</evidence>
<dbReference type="SUPFAM" id="SSF50249">
    <property type="entry name" value="Nucleic acid-binding proteins"/>
    <property type="match status" value="1"/>
</dbReference>
<feature type="binding site" evidence="4">
    <location>
        <position position="419"/>
    </location>
    <ligand>
        <name>S-adenosyl-L-methionine</name>
        <dbReference type="ChEBI" id="CHEBI:59789"/>
    </ligand>
</feature>
<dbReference type="InterPro" id="IPR029063">
    <property type="entry name" value="SAM-dependent_MTases_sf"/>
</dbReference>
<dbReference type="InterPro" id="IPR002792">
    <property type="entry name" value="TRAM_dom"/>
</dbReference>
<dbReference type="PROSITE" id="PS50926">
    <property type="entry name" value="TRAM"/>
    <property type="match status" value="1"/>
</dbReference>
<feature type="binding site" evidence="4">
    <location>
        <position position="324"/>
    </location>
    <ligand>
        <name>S-adenosyl-L-methionine</name>
        <dbReference type="ChEBI" id="CHEBI:59789"/>
    </ligand>
</feature>
<keyword evidence="8" id="KW-1185">Reference proteome</keyword>
<name>A0A7K1ULJ8_9MICC</name>
<feature type="domain" description="TRAM" evidence="6">
    <location>
        <begin position="18"/>
        <end position="79"/>
    </location>
</feature>
<evidence type="ECO:0000256" key="5">
    <source>
        <dbReference type="PROSITE-ProRule" id="PRU10015"/>
    </source>
</evidence>
<protein>
    <submittedName>
        <fullName evidence="7">Class I SAM-dependent RNA methyltransferase</fullName>
    </submittedName>
</protein>
<dbReference type="Proteomes" id="UP000460157">
    <property type="component" value="Unassembled WGS sequence"/>
</dbReference>
<gene>
    <name evidence="7" type="ORF">GNZ21_13450</name>
</gene>
<dbReference type="Pfam" id="PF01938">
    <property type="entry name" value="TRAM"/>
    <property type="match status" value="1"/>
</dbReference>
<keyword evidence="2 4" id="KW-0808">Transferase</keyword>
<dbReference type="Gene3D" id="2.40.50.140">
    <property type="entry name" value="Nucleic acid-binding proteins"/>
    <property type="match status" value="1"/>
</dbReference>
<feature type="binding site" evidence="4">
    <location>
        <position position="377"/>
    </location>
    <ligand>
        <name>S-adenosyl-L-methionine</name>
        <dbReference type="ChEBI" id="CHEBI:59789"/>
    </ligand>
</feature>
<keyword evidence="1 4" id="KW-0489">Methyltransferase</keyword>
<accession>A0A7K1ULJ8</accession>
<sequence length="495" mass="53290">MDDHPRDPGRRGRRAEVHRMTGSRVLTLTVGTMSHGGHCVARHEGRVVFVRHAVPGETVRAVVTDGDPSARFWRADVIDVLEASDHRRRHPWKQADALRAYDHDQVPVGGADYGHITDIHQRRLKSHVFRDTMQRIGGIDISGLDLTGFGPDGELPVQQLPGADGSGMHWRTRVSFGVAGGSLAMKPNRSNDLIALRAMPLAVEAVGASGIFSWDFTGAVTVDAVAPGGEPPLTLIVRTDPASGDQQRRALAERLDQYAEFAPGVGSIILAVPKQASRRRRYSQLRPTMVDYQVLTGERMITEPLPAAVDGRSSVQLPPEGFWQIHRSAPRTLVEQVDQFAGLGPGGTAVDLYAGAGLFTAWAASRVGESGQVLSVEAAEGTSAAAQRLFRGLPSVEVVNASAETVAARLESADVVVLDPPRAGAAKTVLEGLSASQPQRIVYVSCDPASFARDARVLAELGWQIRDLALLDMYPNTHHMESVALFEPHSSAATR</sequence>
<proteinExistence type="inferred from homology"/>
<dbReference type="Gene3D" id="3.40.50.150">
    <property type="entry name" value="Vaccinia Virus protein VP39"/>
    <property type="match status" value="1"/>
</dbReference>
<evidence type="ECO:0000313" key="8">
    <source>
        <dbReference type="Proteomes" id="UP000460157"/>
    </source>
</evidence>
<comment type="similarity">
    <text evidence="4">Belongs to the class I-like SAM-binding methyltransferase superfamily. RNA M5U methyltransferase family.</text>
</comment>
<evidence type="ECO:0000256" key="4">
    <source>
        <dbReference type="PROSITE-ProRule" id="PRU01024"/>
    </source>
</evidence>
<organism evidence="7 8">
    <name type="scientific">Nesterenkonia alkaliphila</name>
    <dbReference type="NCBI Taxonomy" id="1463631"/>
    <lineage>
        <taxon>Bacteria</taxon>
        <taxon>Bacillati</taxon>
        <taxon>Actinomycetota</taxon>
        <taxon>Actinomycetes</taxon>
        <taxon>Micrococcales</taxon>
        <taxon>Micrococcaceae</taxon>
        <taxon>Nesterenkonia</taxon>
    </lineage>
</organism>
<dbReference type="SUPFAM" id="SSF53335">
    <property type="entry name" value="S-adenosyl-L-methionine-dependent methyltransferases"/>
    <property type="match status" value="1"/>
</dbReference>
<dbReference type="GO" id="GO:0070475">
    <property type="term" value="P:rRNA base methylation"/>
    <property type="evidence" value="ECO:0007669"/>
    <property type="project" value="TreeGrafter"/>
</dbReference>
<evidence type="ECO:0000313" key="7">
    <source>
        <dbReference type="EMBL" id="MVT27343.1"/>
    </source>
</evidence>
<evidence type="ECO:0000256" key="2">
    <source>
        <dbReference type="ARBA" id="ARBA00022679"/>
    </source>
</evidence>
<dbReference type="CDD" id="cd02440">
    <property type="entry name" value="AdoMet_MTases"/>
    <property type="match status" value="1"/>
</dbReference>
<keyword evidence="3 4" id="KW-0949">S-adenosyl-L-methionine</keyword>
<dbReference type="EMBL" id="WRPM01000097">
    <property type="protein sequence ID" value="MVT27343.1"/>
    <property type="molecule type" value="Genomic_DNA"/>
</dbReference>
<dbReference type="PROSITE" id="PS01230">
    <property type="entry name" value="TRMA_1"/>
    <property type="match status" value="1"/>
</dbReference>
<dbReference type="GO" id="GO:0070041">
    <property type="term" value="F:rRNA (uridine-C5-)-methyltransferase activity"/>
    <property type="evidence" value="ECO:0007669"/>
    <property type="project" value="TreeGrafter"/>
</dbReference>
<comment type="caution">
    <text evidence="7">The sequence shown here is derived from an EMBL/GenBank/DDBJ whole genome shotgun (WGS) entry which is preliminary data.</text>
</comment>
<evidence type="ECO:0000256" key="3">
    <source>
        <dbReference type="ARBA" id="ARBA00022691"/>
    </source>
</evidence>
<feature type="active site" evidence="5">
    <location>
        <position position="446"/>
    </location>
</feature>
<dbReference type="PANTHER" id="PTHR11061:SF30">
    <property type="entry name" value="TRNA (URACIL(54)-C(5))-METHYLTRANSFERASE"/>
    <property type="match status" value="1"/>
</dbReference>